<evidence type="ECO:0000313" key="1">
    <source>
        <dbReference type="EMBL" id="MBX63646.1"/>
    </source>
</evidence>
<name>A0A2P2Q9H1_RHIMU</name>
<sequence length="40" mass="4466">MLSLSTILTCSDKIFVSRYVNSHPSGPGIWQDLKNKLNSD</sequence>
<proteinExistence type="predicted"/>
<dbReference type="AlphaFoldDB" id="A0A2P2Q9H1"/>
<reference evidence="1" key="1">
    <citation type="submission" date="2018-02" db="EMBL/GenBank/DDBJ databases">
        <title>Rhizophora mucronata_Transcriptome.</title>
        <authorList>
            <person name="Meera S.P."/>
            <person name="Sreeshan A."/>
            <person name="Augustine A."/>
        </authorList>
    </citation>
    <scope>NUCLEOTIDE SEQUENCE</scope>
    <source>
        <tissue evidence="1">Leaf</tissue>
    </source>
</reference>
<protein>
    <submittedName>
        <fullName evidence="1">Uncharacterized protein</fullName>
    </submittedName>
</protein>
<dbReference type="EMBL" id="GGEC01083162">
    <property type="protein sequence ID" value="MBX63646.1"/>
    <property type="molecule type" value="Transcribed_RNA"/>
</dbReference>
<accession>A0A2P2Q9H1</accession>
<organism evidence="1">
    <name type="scientific">Rhizophora mucronata</name>
    <name type="common">Asiatic mangrove</name>
    <dbReference type="NCBI Taxonomy" id="61149"/>
    <lineage>
        <taxon>Eukaryota</taxon>
        <taxon>Viridiplantae</taxon>
        <taxon>Streptophyta</taxon>
        <taxon>Embryophyta</taxon>
        <taxon>Tracheophyta</taxon>
        <taxon>Spermatophyta</taxon>
        <taxon>Magnoliopsida</taxon>
        <taxon>eudicotyledons</taxon>
        <taxon>Gunneridae</taxon>
        <taxon>Pentapetalae</taxon>
        <taxon>rosids</taxon>
        <taxon>fabids</taxon>
        <taxon>Malpighiales</taxon>
        <taxon>Rhizophoraceae</taxon>
        <taxon>Rhizophora</taxon>
    </lineage>
</organism>